<organism evidence="1 2">
    <name type="scientific">Amycolatopsis camponoti</name>
    <dbReference type="NCBI Taxonomy" id="2606593"/>
    <lineage>
        <taxon>Bacteria</taxon>
        <taxon>Bacillati</taxon>
        <taxon>Actinomycetota</taxon>
        <taxon>Actinomycetes</taxon>
        <taxon>Pseudonocardiales</taxon>
        <taxon>Pseudonocardiaceae</taxon>
        <taxon>Amycolatopsis</taxon>
    </lineage>
</organism>
<dbReference type="EMBL" id="CABVGP010000002">
    <property type="protein sequence ID" value="VVJ21479.1"/>
    <property type="molecule type" value="Genomic_DNA"/>
</dbReference>
<dbReference type="AlphaFoldDB" id="A0A6I8M1U6"/>
<name>A0A6I8M1U6_9PSEU</name>
<evidence type="ECO:0000313" key="2">
    <source>
        <dbReference type="Proteomes" id="UP000399805"/>
    </source>
</evidence>
<protein>
    <submittedName>
        <fullName evidence="1">Uncharacterized protein</fullName>
    </submittedName>
</protein>
<dbReference type="Proteomes" id="UP000399805">
    <property type="component" value="Unassembled WGS sequence"/>
</dbReference>
<dbReference type="NCBIfam" id="NF038372">
    <property type="entry name" value="tryptorubin_fam"/>
    <property type="match status" value="1"/>
</dbReference>
<proteinExistence type="predicted"/>
<sequence length="64" mass="7291">MAPHSRLKIWAERVVVRAEPIPHCLGSITVLTTELGRNPVKLVRLVKKALPKKSLKAYAWYGWI</sequence>
<gene>
    <name evidence="1" type="ORF">AA23TX_06500</name>
</gene>
<reference evidence="1 2" key="1">
    <citation type="submission" date="2019-09" db="EMBL/GenBank/DDBJ databases">
        <authorList>
            <person name="Leyn A S."/>
        </authorList>
    </citation>
    <scope>NUCLEOTIDE SEQUENCE [LARGE SCALE GENOMIC DNA]</scope>
    <source>
        <strain evidence="1">AA231_1</strain>
    </source>
</reference>
<evidence type="ECO:0000313" key="1">
    <source>
        <dbReference type="EMBL" id="VVJ21479.1"/>
    </source>
</evidence>
<accession>A0A6I8M1U6</accession>
<keyword evidence="2" id="KW-1185">Reference proteome</keyword>